<name>A0A4D6LES1_VIGUN</name>
<proteinExistence type="predicted"/>
<keyword evidence="2" id="KW-1185">Reference proteome</keyword>
<protein>
    <submittedName>
        <fullName evidence="1">Uncharacterized protein</fullName>
    </submittedName>
</protein>
<gene>
    <name evidence="1" type="ORF">DEO72_LG3g1351</name>
</gene>
<accession>A0A4D6LES1</accession>
<dbReference type="EMBL" id="CP039347">
    <property type="protein sequence ID" value="QCD86825.1"/>
    <property type="molecule type" value="Genomic_DNA"/>
</dbReference>
<evidence type="ECO:0000313" key="1">
    <source>
        <dbReference type="EMBL" id="QCD86825.1"/>
    </source>
</evidence>
<dbReference type="Proteomes" id="UP000501690">
    <property type="component" value="Linkage Group LG3"/>
</dbReference>
<sequence length="67" mass="7482">MKHETHPSKLHSTATVANHHLNSNSLLPATMTPLPYGRHQECTLLPLAFITPTRSKLMETSSYLTNL</sequence>
<reference evidence="1 2" key="1">
    <citation type="submission" date="2019-04" db="EMBL/GenBank/DDBJ databases">
        <title>An improved genome assembly and genetic linkage map for asparagus bean, Vigna unguiculata ssp. sesquipedialis.</title>
        <authorList>
            <person name="Xia Q."/>
            <person name="Zhang R."/>
            <person name="Dong Y."/>
        </authorList>
    </citation>
    <scope>NUCLEOTIDE SEQUENCE [LARGE SCALE GENOMIC DNA]</scope>
    <source>
        <tissue evidence="1">Leaf</tissue>
    </source>
</reference>
<evidence type="ECO:0000313" key="2">
    <source>
        <dbReference type="Proteomes" id="UP000501690"/>
    </source>
</evidence>
<organism evidence="1 2">
    <name type="scientific">Vigna unguiculata</name>
    <name type="common">Cowpea</name>
    <dbReference type="NCBI Taxonomy" id="3917"/>
    <lineage>
        <taxon>Eukaryota</taxon>
        <taxon>Viridiplantae</taxon>
        <taxon>Streptophyta</taxon>
        <taxon>Embryophyta</taxon>
        <taxon>Tracheophyta</taxon>
        <taxon>Spermatophyta</taxon>
        <taxon>Magnoliopsida</taxon>
        <taxon>eudicotyledons</taxon>
        <taxon>Gunneridae</taxon>
        <taxon>Pentapetalae</taxon>
        <taxon>rosids</taxon>
        <taxon>fabids</taxon>
        <taxon>Fabales</taxon>
        <taxon>Fabaceae</taxon>
        <taxon>Papilionoideae</taxon>
        <taxon>50 kb inversion clade</taxon>
        <taxon>NPAAA clade</taxon>
        <taxon>indigoferoid/millettioid clade</taxon>
        <taxon>Phaseoleae</taxon>
        <taxon>Vigna</taxon>
    </lineage>
</organism>
<dbReference type="AlphaFoldDB" id="A0A4D6LES1"/>